<dbReference type="Gene3D" id="3.30.420.40">
    <property type="match status" value="1"/>
</dbReference>
<proteinExistence type="predicted"/>
<dbReference type="InterPro" id="IPR043129">
    <property type="entry name" value="ATPase_NBD"/>
</dbReference>
<protein>
    <recommendedName>
        <fullName evidence="3">Actin-like ATPase domain-containing protein</fullName>
    </recommendedName>
</protein>
<dbReference type="AlphaFoldDB" id="A0A6A5ZBF0"/>
<evidence type="ECO:0000313" key="1">
    <source>
        <dbReference type="EMBL" id="KAF2115771.1"/>
    </source>
</evidence>
<evidence type="ECO:0008006" key="3">
    <source>
        <dbReference type="Google" id="ProtNLM"/>
    </source>
</evidence>
<accession>A0A6A5ZBF0</accession>
<dbReference type="EMBL" id="ML977322">
    <property type="protein sequence ID" value="KAF2115771.1"/>
    <property type="molecule type" value="Genomic_DNA"/>
</dbReference>
<dbReference type="Proteomes" id="UP000799770">
    <property type="component" value="Unassembled WGS sequence"/>
</dbReference>
<name>A0A6A5ZBF0_9PLEO</name>
<dbReference type="PANTHER" id="PTHR14187:SF82">
    <property type="entry name" value="FAMILY CHAPERONE, PUTATIVE (AFU_ORTHOLOGUE AFUA_7G08575)-RELATED"/>
    <property type="match status" value="1"/>
</dbReference>
<evidence type="ECO:0000313" key="2">
    <source>
        <dbReference type="Proteomes" id="UP000799770"/>
    </source>
</evidence>
<dbReference type="PANTHER" id="PTHR14187">
    <property type="entry name" value="ALPHA KINASE/ELONGATION FACTOR 2 KINASE"/>
    <property type="match status" value="1"/>
</dbReference>
<keyword evidence="2" id="KW-1185">Reference proteome</keyword>
<gene>
    <name evidence="1" type="ORF">BDV96DRAFT_574453</name>
</gene>
<sequence>MEEETEDKIVRETRLVIALDYGTTFTGVGYATPQGNECPLDEVGVNKIWGDQMNNTDKVASVISYSEPSQNREQQWGTSLAPSSVAMVHTKLELDTHDVFEELDLTIQALDGMRNLNFQHIKTSKGQRGLPSYTQKSPEEIVSDYLTKVFEHAGKAIDEFAGRLRGEIATDIVVTIPTGWSYMAINSTYRALSKAGFNRESFPRLREILFISEPEAAARYTVRYLKETQGDTFLRENGYFVLCDAGGGTVDVVSYRVKQLAPTLQLQEIGCPTGHRCGSIFINIEFKRWLRRLIGDKYYSQLDPQLAANKISSHSTEGRAMRELMAAFDEHKVGFEGNNGQIFQMDLPNPLHNLNIPGIVDLGQITLKASDMEMFFDTCVAQIVELIRGHMLQIENRGGRPKNVFLVGGFGESQYLQRQIEYTLGLSDIRLRRPHTSWTAVVQGAVICGIEKSTTRSLRPATTCKHSYGISLDTLFSDAYHSQRDLVRDSSNVPLAEGQLIWMLNKGDLCLRDEERTVEQEILLAFAETDSKAKVLPIYRYSYDDRPERYRNSREELDTVVKLTIDLNTAPLHQFDIERAYGKNKPATYKAHVKLVLKLRNEVLKASVWWKDLEWATTENIPY</sequence>
<dbReference type="OrthoDB" id="2963168at2759"/>
<reference evidence="1" key="1">
    <citation type="journal article" date="2020" name="Stud. Mycol.">
        <title>101 Dothideomycetes genomes: a test case for predicting lifestyles and emergence of pathogens.</title>
        <authorList>
            <person name="Haridas S."/>
            <person name="Albert R."/>
            <person name="Binder M."/>
            <person name="Bloem J."/>
            <person name="Labutti K."/>
            <person name="Salamov A."/>
            <person name="Andreopoulos B."/>
            <person name="Baker S."/>
            <person name="Barry K."/>
            <person name="Bills G."/>
            <person name="Bluhm B."/>
            <person name="Cannon C."/>
            <person name="Castanera R."/>
            <person name="Culley D."/>
            <person name="Daum C."/>
            <person name="Ezra D."/>
            <person name="Gonzalez J."/>
            <person name="Henrissat B."/>
            <person name="Kuo A."/>
            <person name="Liang C."/>
            <person name="Lipzen A."/>
            <person name="Lutzoni F."/>
            <person name="Magnuson J."/>
            <person name="Mondo S."/>
            <person name="Nolan M."/>
            <person name="Ohm R."/>
            <person name="Pangilinan J."/>
            <person name="Park H.-J."/>
            <person name="Ramirez L."/>
            <person name="Alfaro M."/>
            <person name="Sun H."/>
            <person name="Tritt A."/>
            <person name="Yoshinaga Y."/>
            <person name="Zwiers L.-H."/>
            <person name="Turgeon B."/>
            <person name="Goodwin S."/>
            <person name="Spatafora J."/>
            <person name="Crous P."/>
            <person name="Grigoriev I."/>
        </authorList>
    </citation>
    <scope>NUCLEOTIDE SEQUENCE</scope>
    <source>
        <strain evidence="1">CBS 627.86</strain>
    </source>
</reference>
<dbReference type="CDD" id="cd10170">
    <property type="entry name" value="ASKHA_NBD_HSP70"/>
    <property type="match status" value="1"/>
</dbReference>
<dbReference type="SUPFAM" id="SSF53067">
    <property type="entry name" value="Actin-like ATPase domain"/>
    <property type="match status" value="2"/>
</dbReference>
<organism evidence="1 2">
    <name type="scientific">Lophiotrema nucula</name>
    <dbReference type="NCBI Taxonomy" id="690887"/>
    <lineage>
        <taxon>Eukaryota</taxon>
        <taxon>Fungi</taxon>
        <taxon>Dikarya</taxon>
        <taxon>Ascomycota</taxon>
        <taxon>Pezizomycotina</taxon>
        <taxon>Dothideomycetes</taxon>
        <taxon>Pleosporomycetidae</taxon>
        <taxon>Pleosporales</taxon>
        <taxon>Lophiotremataceae</taxon>
        <taxon>Lophiotrema</taxon>
    </lineage>
</organism>